<sequence>MSRHSCEVRSESATDTQAVIGFDPPLRTFFLHAFVNEETDEPELWLGTLLEEYPSLESIVEAARQSGYEVSGLQHEAILSMTKEAGQQHAPSIAERHVFVR</sequence>
<evidence type="ECO:0000313" key="2">
    <source>
        <dbReference type="Proteomes" id="UP001155820"/>
    </source>
</evidence>
<protein>
    <submittedName>
        <fullName evidence="1">Uncharacterized protein</fullName>
    </submittedName>
</protein>
<dbReference type="EMBL" id="JABRWM010000003">
    <property type="protein sequence ID" value="NRF18015.1"/>
    <property type="molecule type" value="Genomic_DNA"/>
</dbReference>
<geneLocation type="plasmid" evidence="1">
    <name>unnamed3</name>
</geneLocation>
<accession>A0AA44EG58</accession>
<keyword evidence="2" id="KW-1185">Reference proteome</keyword>
<keyword evidence="1" id="KW-0614">Plasmid</keyword>
<gene>
    <name evidence="1" type="ORF">FOB26_02465</name>
</gene>
<dbReference type="AlphaFoldDB" id="A0AA44EG58"/>
<reference evidence="1" key="1">
    <citation type="submission" date="2019-07" db="EMBL/GenBank/DDBJ databases">
        <title>FDA dAtabase for Regulatory Grade micrObial Sequences (FDA-ARGOS): Supporting development and validation of Infectious Disease Dx tests.</title>
        <authorList>
            <person name="Bachman M."/>
            <person name="Young C."/>
            <person name="Tallon L."/>
            <person name="Sadzewicz L."/>
            <person name="Vavikolanu K."/>
            <person name="Mehta A."/>
            <person name="Aluvathingal J."/>
            <person name="Nadendla S."/>
            <person name="Nandy P."/>
            <person name="Geyer C."/>
            <person name="Yan Y."/>
            <person name="Sichtig H."/>
        </authorList>
    </citation>
    <scope>NUCLEOTIDE SEQUENCE</scope>
    <source>
        <strain evidence="1">FDAARGOS_618</strain>
        <plasmid evidence="1">unnamed3</plasmid>
    </source>
</reference>
<evidence type="ECO:0000313" key="1">
    <source>
        <dbReference type="EMBL" id="NRF18015.1"/>
    </source>
</evidence>
<organism evidence="1 2">
    <name type="scientific">Agrobacterium pusense</name>
    <dbReference type="NCBI Taxonomy" id="648995"/>
    <lineage>
        <taxon>Bacteria</taxon>
        <taxon>Pseudomonadati</taxon>
        <taxon>Pseudomonadota</taxon>
        <taxon>Alphaproteobacteria</taxon>
        <taxon>Hyphomicrobiales</taxon>
        <taxon>Rhizobiaceae</taxon>
        <taxon>Rhizobium/Agrobacterium group</taxon>
        <taxon>Agrobacterium</taxon>
    </lineage>
</organism>
<name>A0AA44EG58_9HYPH</name>
<dbReference type="RefSeq" id="WP_172873351.1">
    <property type="nucleotide sequence ID" value="NZ_JABRWL010000004.1"/>
</dbReference>
<comment type="caution">
    <text evidence="1">The sequence shown here is derived from an EMBL/GenBank/DDBJ whole genome shotgun (WGS) entry which is preliminary data.</text>
</comment>
<proteinExistence type="predicted"/>
<dbReference type="Proteomes" id="UP001155820">
    <property type="component" value="Unassembled WGS sequence"/>
</dbReference>